<sequence length="213" mass="23555">MTAETIHLIIRAGENDLDLYATSPQAPGLIYGRKTYKELRADLESVLSFHFERPGPFNVIEHNERHYGQLGSEDELVTRLAIDEHRDERQEVYTRIGRALGIPSQAKSLTAAPTNAVGETVFLCAVFTDTIEWVLSQLDPGGDVINVAVATADELLVTIPFAYAAEVEGTVSMKKKAYAMNTTMAEIVRDIEIEHSSADLRPVFVETKVLAVH</sequence>
<proteinExistence type="predicted"/>
<name>A0A7W7RWV1_9ACTN</name>
<dbReference type="RefSeq" id="WP_184755394.1">
    <property type="nucleotide sequence ID" value="NZ_BAABEK010000095.1"/>
</dbReference>
<keyword evidence="2" id="KW-1185">Reference proteome</keyword>
<comment type="caution">
    <text evidence="1">The sequence shown here is derived from an EMBL/GenBank/DDBJ whole genome shotgun (WGS) entry which is preliminary data.</text>
</comment>
<dbReference type="Proteomes" id="UP000534286">
    <property type="component" value="Unassembled WGS sequence"/>
</dbReference>
<dbReference type="AlphaFoldDB" id="A0A7W7RWV1"/>
<evidence type="ECO:0000313" key="2">
    <source>
        <dbReference type="Proteomes" id="UP000534286"/>
    </source>
</evidence>
<gene>
    <name evidence="1" type="ORF">FHR32_003702</name>
</gene>
<reference evidence="1 2" key="1">
    <citation type="submission" date="2020-08" db="EMBL/GenBank/DDBJ databases">
        <title>Sequencing the genomes of 1000 actinobacteria strains.</title>
        <authorList>
            <person name="Klenk H.-P."/>
        </authorList>
    </citation>
    <scope>NUCLEOTIDE SEQUENCE [LARGE SCALE GENOMIC DNA]</scope>
    <source>
        <strain evidence="1 2">DSM 43023</strain>
    </source>
</reference>
<evidence type="ECO:0000313" key="1">
    <source>
        <dbReference type="EMBL" id="MBB4939397.1"/>
    </source>
</evidence>
<organism evidence="1 2">
    <name type="scientific">Streptosporangium album</name>
    <dbReference type="NCBI Taxonomy" id="47479"/>
    <lineage>
        <taxon>Bacteria</taxon>
        <taxon>Bacillati</taxon>
        <taxon>Actinomycetota</taxon>
        <taxon>Actinomycetes</taxon>
        <taxon>Streptosporangiales</taxon>
        <taxon>Streptosporangiaceae</taxon>
        <taxon>Streptosporangium</taxon>
    </lineage>
</organism>
<protein>
    <submittedName>
        <fullName evidence="1">Putative RNase H-like HicB family nuclease</fullName>
    </submittedName>
</protein>
<accession>A0A7W7RWV1</accession>
<dbReference type="EMBL" id="JACHJU010000001">
    <property type="protein sequence ID" value="MBB4939397.1"/>
    <property type="molecule type" value="Genomic_DNA"/>
</dbReference>